<dbReference type="PROSITE" id="PS00108">
    <property type="entry name" value="PROTEIN_KINASE_ST"/>
    <property type="match status" value="1"/>
</dbReference>
<feature type="signal peptide" evidence="15">
    <location>
        <begin position="1"/>
        <end position="23"/>
    </location>
</feature>
<feature type="domain" description="EGF-like" evidence="17">
    <location>
        <begin position="297"/>
        <end position="336"/>
    </location>
</feature>
<keyword evidence="2" id="KW-0723">Serine/threonine-protein kinase</keyword>
<keyword evidence="19" id="KW-1185">Reference proteome</keyword>
<feature type="transmembrane region" description="Helical" evidence="14">
    <location>
        <begin position="343"/>
        <end position="367"/>
    </location>
</feature>
<feature type="domain" description="Protein kinase" evidence="16">
    <location>
        <begin position="416"/>
        <end position="697"/>
    </location>
</feature>
<dbReference type="InterPro" id="IPR017441">
    <property type="entry name" value="Protein_kinase_ATP_BS"/>
</dbReference>
<name>A0A811NBX5_9POAL</name>
<evidence type="ECO:0000256" key="10">
    <source>
        <dbReference type="ARBA" id="ARBA00023157"/>
    </source>
</evidence>
<protein>
    <recommendedName>
        <fullName evidence="20">Protein kinase domain-containing protein</fullName>
    </recommendedName>
</protein>
<evidence type="ECO:0000313" key="18">
    <source>
        <dbReference type="EMBL" id="CAD6224577.1"/>
    </source>
</evidence>
<organism evidence="18 19">
    <name type="scientific">Miscanthus lutarioriparius</name>
    <dbReference type="NCBI Taxonomy" id="422564"/>
    <lineage>
        <taxon>Eukaryota</taxon>
        <taxon>Viridiplantae</taxon>
        <taxon>Streptophyta</taxon>
        <taxon>Embryophyta</taxon>
        <taxon>Tracheophyta</taxon>
        <taxon>Spermatophyta</taxon>
        <taxon>Magnoliopsida</taxon>
        <taxon>Liliopsida</taxon>
        <taxon>Poales</taxon>
        <taxon>Poaceae</taxon>
        <taxon>PACMAD clade</taxon>
        <taxon>Panicoideae</taxon>
        <taxon>Andropogonodae</taxon>
        <taxon>Andropogoneae</taxon>
        <taxon>Saccharinae</taxon>
        <taxon>Miscanthus</taxon>
    </lineage>
</organism>
<dbReference type="EMBL" id="CAJGYO010000004">
    <property type="protein sequence ID" value="CAD6224577.1"/>
    <property type="molecule type" value="Genomic_DNA"/>
</dbReference>
<keyword evidence="6" id="KW-0677">Repeat</keyword>
<dbReference type="AlphaFoldDB" id="A0A811NBX5"/>
<dbReference type="Pfam" id="PF13947">
    <property type="entry name" value="GUB_WAK_bind"/>
    <property type="match status" value="1"/>
</dbReference>
<dbReference type="InterPro" id="IPR008271">
    <property type="entry name" value="Ser/Thr_kinase_AS"/>
</dbReference>
<keyword evidence="4" id="KW-0808">Transferase</keyword>
<comment type="subcellular location">
    <subcellularLocation>
        <location evidence="1">Membrane</location>
        <topology evidence="1">Single-pass type I membrane protein</topology>
    </subcellularLocation>
</comment>
<evidence type="ECO:0000256" key="6">
    <source>
        <dbReference type="ARBA" id="ARBA00022737"/>
    </source>
</evidence>
<dbReference type="InterPro" id="IPR025287">
    <property type="entry name" value="WAK_GUB"/>
</dbReference>
<evidence type="ECO:0000256" key="12">
    <source>
        <dbReference type="PROSITE-ProRule" id="PRU00076"/>
    </source>
</evidence>
<dbReference type="InterPro" id="IPR001881">
    <property type="entry name" value="EGF-like_Ca-bd_dom"/>
</dbReference>
<dbReference type="CDD" id="cd00054">
    <property type="entry name" value="EGF_CA"/>
    <property type="match status" value="1"/>
</dbReference>
<keyword evidence="14" id="KW-0472">Membrane</keyword>
<dbReference type="InterPro" id="IPR000719">
    <property type="entry name" value="Prot_kinase_dom"/>
</dbReference>
<keyword evidence="3 12" id="KW-0245">EGF-like domain</keyword>
<feature type="chain" id="PRO_5032933576" description="Protein kinase domain-containing protein" evidence="15">
    <location>
        <begin position="24"/>
        <end position="738"/>
    </location>
</feature>
<dbReference type="GO" id="GO:0005886">
    <property type="term" value="C:plasma membrane"/>
    <property type="evidence" value="ECO:0007669"/>
    <property type="project" value="TreeGrafter"/>
</dbReference>
<dbReference type="InterPro" id="IPR001245">
    <property type="entry name" value="Ser-Thr/Tyr_kinase_cat_dom"/>
</dbReference>
<dbReference type="Gene3D" id="1.10.510.10">
    <property type="entry name" value="Transferase(Phosphotransferase) domain 1"/>
    <property type="match status" value="1"/>
</dbReference>
<dbReference type="Gene3D" id="2.10.25.10">
    <property type="entry name" value="Laminin"/>
    <property type="match status" value="1"/>
</dbReference>
<keyword evidence="7 13" id="KW-0547">Nucleotide-binding</keyword>
<evidence type="ECO:0000259" key="17">
    <source>
        <dbReference type="PROSITE" id="PS50026"/>
    </source>
</evidence>
<dbReference type="InterPro" id="IPR000152">
    <property type="entry name" value="EGF-type_Asp/Asn_hydroxyl_site"/>
</dbReference>
<evidence type="ECO:0000256" key="13">
    <source>
        <dbReference type="PROSITE-ProRule" id="PRU10141"/>
    </source>
</evidence>
<comment type="caution">
    <text evidence="18">The sequence shown here is derived from an EMBL/GenBank/DDBJ whole genome shotgun (WGS) entry which is preliminary data.</text>
</comment>
<evidence type="ECO:0000256" key="11">
    <source>
        <dbReference type="ARBA" id="ARBA00023180"/>
    </source>
</evidence>
<dbReference type="InterPro" id="IPR045274">
    <property type="entry name" value="WAK-like"/>
</dbReference>
<dbReference type="OrthoDB" id="4062651at2759"/>
<feature type="binding site" evidence="13">
    <location>
        <position position="444"/>
    </location>
    <ligand>
        <name>ATP</name>
        <dbReference type="ChEBI" id="CHEBI:30616"/>
    </ligand>
</feature>
<dbReference type="PROSITE" id="PS01187">
    <property type="entry name" value="EGF_CA"/>
    <property type="match status" value="1"/>
</dbReference>
<evidence type="ECO:0000256" key="14">
    <source>
        <dbReference type="SAM" id="Phobius"/>
    </source>
</evidence>
<evidence type="ECO:0000256" key="15">
    <source>
        <dbReference type="SAM" id="SignalP"/>
    </source>
</evidence>
<dbReference type="CDD" id="cd14066">
    <property type="entry name" value="STKc_IRAK"/>
    <property type="match status" value="1"/>
</dbReference>
<dbReference type="GO" id="GO:0007166">
    <property type="term" value="P:cell surface receptor signaling pathway"/>
    <property type="evidence" value="ECO:0007669"/>
    <property type="project" value="InterPro"/>
</dbReference>
<dbReference type="GO" id="GO:0004674">
    <property type="term" value="F:protein serine/threonine kinase activity"/>
    <property type="evidence" value="ECO:0007669"/>
    <property type="project" value="UniProtKB-KW"/>
</dbReference>
<evidence type="ECO:0000256" key="2">
    <source>
        <dbReference type="ARBA" id="ARBA00022527"/>
    </source>
</evidence>
<dbReference type="FunFam" id="1.10.510.10:FF:000084">
    <property type="entry name" value="Wall-associated receptor kinase 2"/>
    <property type="match status" value="1"/>
</dbReference>
<dbReference type="PROSITE" id="PS00107">
    <property type="entry name" value="PROTEIN_KINASE_ATP"/>
    <property type="match status" value="1"/>
</dbReference>
<dbReference type="Gene3D" id="3.30.200.20">
    <property type="entry name" value="Phosphorylase Kinase, domain 1"/>
    <property type="match status" value="1"/>
</dbReference>
<dbReference type="PANTHER" id="PTHR27005">
    <property type="entry name" value="WALL-ASSOCIATED RECEPTOR KINASE-LIKE 21"/>
    <property type="match status" value="1"/>
</dbReference>
<evidence type="ECO:0000256" key="9">
    <source>
        <dbReference type="ARBA" id="ARBA00022840"/>
    </source>
</evidence>
<dbReference type="GO" id="GO:0005509">
    <property type="term" value="F:calcium ion binding"/>
    <property type="evidence" value="ECO:0007669"/>
    <property type="project" value="InterPro"/>
</dbReference>
<evidence type="ECO:0000256" key="5">
    <source>
        <dbReference type="ARBA" id="ARBA00022729"/>
    </source>
</evidence>
<keyword evidence="8" id="KW-0418">Kinase</keyword>
<comment type="caution">
    <text evidence="12">Lacks conserved residue(s) required for the propagation of feature annotation.</text>
</comment>
<dbReference type="PANTHER" id="PTHR27005:SF479">
    <property type="entry name" value="OS06G0706600 PROTEIN"/>
    <property type="match status" value="1"/>
</dbReference>
<evidence type="ECO:0000256" key="4">
    <source>
        <dbReference type="ARBA" id="ARBA00022679"/>
    </source>
</evidence>
<dbReference type="SUPFAM" id="SSF57184">
    <property type="entry name" value="Growth factor receptor domain"/>
    <property type="match status" value="1"/>
</dbReference>
<evidence type="ECO:0000256" key="7">
    <source>
        <dbReference type="ARBA" id="ARBA00022741"/>
    </source>
</evidence>
<accession>A0A811NBX5</accession>
<evidence type="ECO:0000259" key="16">
    <source>
        <dbReference type="PROSITE" id="PS50011"/>
    </source>
</evidence>
<dbReference type="GO" id="GO:0030247">
    <property type="term" value="F:polysaccharide binding"/>
    <property type="evidence" value="ECO:0007669"/>
    <property type="project" value="InterPro"/>
</dbReference>
<dbReference type="SMART" id="SM00220">
    <property type="entry name" value="S_TKc"/>
    <property type="match status" value="1"/>
</dbReference>
<keyword evidence="10" id="KW-1015">Disulfide bond</keyword>
<dbReference type="FunFam" id="2.10.25.10:FF:000563">
    <property type="entry name" value="Wall-associated receptor kinase-like 8"/>
    <property type="match status" value="1"/>
</dbReference>
<dbReference type="InterPro" id="IPR011009">
    <property type="entry name" value="Kinase-like_dom_sf"/>
</dbReference>
<keyword evidence="11" id="KW-0325">Glycoprotein</keyword>
<keyword evidence="14" id="KW-1133">Transmembrane helix</keyword>
<dbReference type="Pfam" id="PF07714">
    <property type="entry name" value="PK_Tyr_Ser-Thr"/>
    <property type="match status" value="1"/>
</dbReference>
<dbReference type="SMART" id="SM00181">
    <property type="entry name" value="EGF"/>
    <property type="match status" value="2"/>
</dbReference>
<dbReference type="PROSITE" id="PS50026">
    <property type="entry name" value="EGF_3"/>
    <property type="match status" value="1"/>
</dbReference>
<evidence type="ECO:0008006" key="20">
    <source>
        <dbReference type="Google" id="ProtNLM"/>
    </source>
</evidence>
<dbReference type="PROSITE" id="PS00010">
    <property type="entry name" value="ASX_HYDROXYL"/>
    <property type="match status" value="1"/>
</dbReference>
<proteinExistence type="predicted"/>
<dbReference type="InterPro" id="IPR009030">
    <property type="entry name" value="Growth_fac_rcpt_cys_sf"/>
</dbReference>
<dbReference type="Proteomes" id="UP000604825">
    <property type="component" value="Unassembled WGS sequence"/>
</dbReference>
<dbReference type="InterPro" id="IPR018097">
    <property type="entry name" value="EGF_Ca-bd_CS"/>
</dbReference>
<gene>
    <name evidence="18" type="ORF">NCGR_LOCUS16845</name>
</gene>
<dbReference type="SUPFAM" id="SSF56112">
    <property type="entry name" value="Protein kinase-like (PK-like)"/>
    <property type="match status" value="1"/>
</dbReference>
<keyword evidence="9 13" id="KW-0067">ATP-binding</keyword>
<evidence type="ECO:0000256" key="1">
    <source>
        <dbReference type="ARBA" id="ARBA00004479"/>
    </source>
</evidence>
<dbReference type="InterPro" id="IPR000742">
    <property type="entry name" value="EGF"/>
</dbReference>
<evidence type="ECO:0000313" key="19">
    <source>
        <dbReference type="Proteomes" id="UP000604825"/>
    </source>
</evidence>
<evidence type="ECO:0000256" key="8">
    <source>
        <dbReference type="ARBA" id="ARBA00022777"/>
    </source>
</evidence>
<evidence type="ECO:0000256" key="3">
    <source>
        <dbReference type="ARBA" id="ARBA00022536"/>
    </source>
</evidence>
<dbReference type="FunFam" id="3.30.200.20:FF:000459">
    <property type="entry name" value="Wall-associated receptor kinase-like 8"/>
    <property type="match status" value="1"/>
</dbReference>
<keyword evidence="14" id="KW-0812">Transmembrane</keyword>
<reference evidence="18" key="1">
    <citation type="submission" date="2020-10" db="EMBL/GenBank/DDBJ databases">
        <authorList>
            <person name="Han B."/>
            <person name="Lu T."/>
            <person name="Zhao Q."/>
            <person name="Huang X."/>
            <person name="Zhao Y."/>
        </authorList>
    </citation>
    <scope>NUCLEOTIDE SEQUENCE</scope>
</reference>
<dbReference type="GO" id="GO:0005524">
    <property type="term" value="F:ATP binding"/>
    <property type="evidence" value="ECO:0007669"/>
    <property type="project" value="UniProtKB-UniRule"/>
</dbReference>
<keyword evidence="5 15" id="KW-0732">Signal</keyword>
<sequence length="738" mass="81623">MVKFSRLLLGLPAVWMLAAAAAAADDVPAARGPGCATRCGDIDVPYPFGLDPQCAIHAGFQLNCTTVGRTTKLFHNNLEVIKLSVQDGKAWLKTWISRECYNQTTSGMLYGNYAWMNITGSPYVLSADDNKIIVLGCNSFAYMRSDSYIIGCLATCDVNIPPKNDSCSGTAGAGCCQVDLPKGVRVYQGFFNSLYNTTAIWRNTPCNYVTVMERAAFSFSTTYLTSSVFYDRDDSRSPVVMEWGITQKTCEAAKIDKNVPYACVSNYSECITNDAGYLCKCSRGFKGNPYIAGGCTDIDECQDKVTYPCAGICKNTVGGYNCSCSPGKSLINGVCEKKQKSVWMAPVVGGSVGLVVLVIAITCTYLIRERRKLHRIKQMYFRQHGGLLLFEEMKSQQGVAFKIFSEEELQQATNRFDEQHVIGHGGHGKVYKGVLKSDAEVAVKRCMTIDEQQRKEFGKEMLILSQINHKNIVKILGCCLEVEVPMLVYEFIPNGTLFDLIHGNHGKHISLGTRLRIAYESAEALAYLHSCASPPIIHGDVKSTNILLDGDYTAKVSDFGASILAPNDKSQFATLVQGTCGYLDPEYMQTCQLTDKSDVYSFGVVLLELLTRKKAFNLEGPEHEKSLSMRFLYAMKENKLENILDDQIKNNGNMDYLEEIAKLAWRCLEMSGLNRPSMKEVADKLDRLRKVIQHPWAHENSEELDSLLGEPPSMVSSAVTTESFSIAKKIAMGLESGR</sequence>
<dbReference type="PROSITE" id="PS50011">
    <property type="entry name" value="PROTEIN_KINASE_DOM"/>
    <property type="match status" value="1"/>
</dbReference>
<dbReference type="SMART" id="SM00179">
    <property type="entry name" value="EGF_CA"/>
    <property type="match status" value="1"/>
</dbReference>